<dbReference type="PANTHER" id="PTHR43300:SF11">
    <property type="entry name" value="ACETYLTRANSFERASE RV3034C-RELATED"/>
    <property type="match status" value="1"/>
</dbReference>
<evidence type="ECO:0000256" key="3">
    <source>
        <dbReference type="ARBA" id="ARBA00022737"/>
    </source>
</evidence>
<sequence>MGIKRLIANRVRKIALRTGRLRGLYIKLCRPMGLEYAEFVKRHGGLNAVGDHCSILPGVVFGDPYLTRLGNNVHFSTCALIGHDGSVAMLNHAYGLKLDSVGKIDIRDNVFIGYNALIMPNVTIGPNAIVAAGAVVTKDVAEGDIVAGVPAKPIGKVEAFVEKLKQKTAELPWIDLINARQGGYDPKLEPELQRRRVAHYFGNGPSEVTRQ</sequence>
<dbReference type="Pfam" id="PF00132">
    <property type="entry name" value="Hexapep"/>
    <property type="match status" value="1"/>
</dbReference>
<dbReference type="Gene3D" id="2.160.10.10">
    <property type="entry name" value="Hexapeptide repeat proteins"/>
    <property type="match status" value="1"/>
</dbReference>
<dbReference type="SUPFAM" id="SSF51161">
    <property type="entry name" value="Trimeric LpxA-like enzymes"/>
    <property type="match status" value="1"/>
</dbReference>
<keyword evidence="4 5" id="KW-0012">Acyltransferase</keyword>
<dbReference type="PROSITE" id="PS00101">
    <property type="entry name" value="HEXAPEP_TRANSFERASES"/>
    <property type="match status" value="1"/>
</dbReference>
<dbReference type="PANTHER" id="PTHR43300">
    <property type="entry name" value="ACETYLTRANSFERASE"/>
    <property type="match status" value="1"/>
</dbReference>
<keyword evidence="2" id="KW-0808">Transferase</keyword>
<keyword evidence="6" id="KW-1185">Reference proteome</keyword>
<dbReference type="GO" id="GO:0016746">
    <property type="term" value="F:acyltransferase activity"/>
    <property type="evidence" value="ECO:0007669"/>
    <property type="project" value="UniProtKB-KW"/>
</dbReference>
<dbReference type="EMBL" id="CP063458">
    <property type="protein sequence ID" value="QOV87959.1"/>
    <property type="molecule type" value="Genomic_DNA"/>
</dbReference>
<dbReference type="RefSeq" id="WP_206290912.1">
    <property type="nucleotide sequence ID" value="NZ_CP063458.1"/>
</dbReference>
<dbReference type="InterPro" id="IPR018357">
    <property type="entry name" value="Hexapep_transf_CS"/>
</dbReference>
<evidence type="ECO:0000256" key="4">
    <source>
        <dbReference type="ARBA" id="ARBA00023315"/>
    </source>
</evidence>
<comment type="similarity">
    <text evidence="1">Belongs to the transferase hexapeptide repeat family.</text>
</comment>
<dbReference type="InterPro" id="IPR011004">
    <property type="entry name" value="Trimer_LpxA-like_sf"/>
</dbReference>
<protein>
    <submittedName>
        <fullName evidence="5">Acyltransferase</fullName>
    </submittedName>
</protein>
<dbReference type="InterPro" id="IPR050179">
    <property type="entry name" value="Trans_hexapeptide_repeat"/>
</dbReference>
<dbReference type="KEGG" id="hbs:IPV69_17015"/>
<name>A0A7M2WRE1_9BACT</name>
<dbReference type="Proteomes" id="UP000593765">
    <property type="component" value="Chromosome"/>
</dbReference>
<accession>A0A7M2WRE1</accession>
<evidence type="ECO:0000313" key="6">
    <source>
        <dbReference type="Proteomes" id="UP000593765"/>
    </source>
</evidence>
<evidence type="ECO:0000313" key="5">
    <source>
        <dbReference type="EMBL" id="QOV87959.1"/>
    </source>
</evidence>
<evidence type="ECO:0000256" key="1">
    <source>
        <dbReference type="ARBA" id="ARBA00007274"/>
    </source>
</evidence>
<evidence type="ECO:0000256" key="2">
    <source>
        <dbReference type="ARBA" id="ARBA00022679"/>
    </source>
</evidence>
<dbReference type="AlphaFoldDB" id="A0A7M2WRE1"/>
<dbReference type="CDD" id="cd04647">
    <property type="entry name" value="LbH_MAT_like"/>
    <property type="match status" value="1"/>
</dbReference>
<reference evidence="5 6" key="1">
    <citation type="submission" date="2020-10" db="EMBL/GenBank/DDBJ databases">
        <title>Wide distribution of Phycisphaera-like planctomycetes from WD2101 soil group in peatlands and genome analysis of the first cultivated representative.</title>
        <authorList>
            <person name="Dedysh S.N."/>
            <person name="Beletsky A.V."/>
            <person name="Ivanova A."/>
            <person name="Kulichevskaya I.S."/>
            <person name="Suzina N.E."/>
            <person name="Philippov D.A."/>
            <person name="Rakitin A.L."/>
            <person name="Mardanov A.V."/>
            <person name="Ravin N.V."/>
        </authorList>
    </citation>
    <scope>NUCLEOTIDE SEQUENCE [LARGE SCALE GENOMIC DNA]</scope>
    <source>
        <strain evidence="5 6">M1803</strain>
    </source>
</reference>
<dbReference type="InterPro" id="IPR001451">
    <property type="entry name" value="Hexapep"/>
</dbReference>
<keyword evidence="3" id="KW-0677">Repeat</keyword>
<organism evidence="5 6">
    <name type="scientific">Humisphaera borealis</name>
    <dbReference type="NCBI Taxonomy" id="2807512"/>
    <lineage>
        <taxon>Bacteria</taxon>
        <taxon>Pseudomonadati</taxon>
        <taxon>Planctomycetota</taxon>
        <taxon>Phycisphaerae</taxon>
        <taxon>Tepidisphaerales</taxon>
        <taxon>Tepidisphaeraceae</taxon>
        <taxon>Humisphaera</taxon>
    </lineage>
</organism>
<gene>
    <name evidence="5" type="ORF">IPV69_17015</name>
</gene>
<proteinExistence type="inferred from homology"/>